<proteinExistence type="predicted"/>
<dbReference type="InterPro" id="IPR058593">
    <property type="entry name" value="ARB_07466-like_C"/>
</dbReference>
<evidence type="ECO:0000313" key="4">
    <source>
        <dbReference type="Proteomes" id="UP001186041"/>
    </source>
</evidence>
<protein>
    <recommendedName>
        <fullName evidence="2">ARB-07466-like C-terminal domain-containing protein</fullName>
    </recommendedName>
</protein>
<accession>A0AAE5AFV3</accession>
<feature type="compositionally biased region" description="Pro residues" evidence="1">
    <location>
        <begin position="1513"/>
        <end position="1531"/>
    </location>
</feature>
<comment type="caution">
    <text evidence="3">The sequence shown here is derived from an EMBL/GenBank/DDBJ whole genome shotgun (WGS) entry which is preliminary data.</text>
</comment>
<dbReference type="Proteomes" id="UP001186041">
    <property type="component" value="Unassembled WGS sequence"/>
</dbReference>
<evidence type="ECO:0000256" key="1">
    <source>
        <dbReference type="SAM" id="MobiDB-lite"/>
    </source>
</evidence>
<feature type="domain" description="ARB-07466-like C-terminal" evidence="2">
    <location>
        <begin position="1316"/>
        <end position="1403"/>
    </location>
</feature>
<gene>
    <name evidence="3" type="ORF">R4485_29490</name>
</gene>
<dbReference type="EMBL" id="JAWLVV010000038">
    <property type="protein sequence ID" value="MDV7294297.1"/>
    <property type="molecule type" value="Genomic_DNA"/>
</dbReference>
<evidence type="ECO:0000313" key="3">
    <source>
        <dbReference type="EMBL" id="MDV7294297.1"/>
    </source>
</evidence>
<reference evidence="3" key="1">
    <citation type="submission" date="2023-10" db="EMBL/GenBank/DDBJ databases">
        <title>Mycolicibacterium fortuitum clinical isolates causing pulmonary infections in humans.</title>
        <authorList>
            <person name="Mejia-Ponce P.M."/>
            <person name="Zenteno-Cuevas R."/>
            <person name="Licona-Cassani C."/>
        </authorList>
    </citation>
    <scope>NUCLEOTIDE SEQUENCE</scope>
    <source>
        <strain evidence="3">M8</strain>
    </source>
</reference>
<sequence length="1712" mass="177011">MVVRNAGTASIRIKPDAGDFIRDLRLKLAAFDDPGFSIAVGVDLTAARREMELFRTEQQGLGLNLNVAADTAAATAHLAAWRAAQAANHVDITVNVHTNGASAQLGALRRQMDGLGNKPLLGALALGAFQPAAAGLAQVAAGLQQVAQAGLVVPGAIAGAVASIGTLALGLSGVKSAWDAVSKASDSAGEDQAASARAASSASNQLRNAVVDETQARKDQARAYRDARQQLTDLNVEMRGGLISESRAILEAQKAREDLSKGNFSDIRDAQLRVLEADQRVIEVRARNTQVAGQLNDAQAKGVEGSDLVVAANERLVRAQQQVADAQGAVADTAGKSSAAQKAAAKAMEQLSPSAQKFVQTLIDMRPAFDEVRDVVQEPLFEGKAEEFRNFFNGIAPNIKQGLSGIATAWNQNITALLTSLGSTQGKGIIDRILGNTGEAQARFSAAIDPLVRGMGTLAAAGTDALPRLADAIGSVATRFADFIEEADKDGRLDRWISDGLDGMASLGNTVINVGKIFTGITQAAGGGGSFLKWLENLTNKWQEFVNSAEGQSEFKEFFREGLEQLQHWGDLLKELPGAFKSMADGAAPYLGVVVDLFKTLAGFIGEHPDLVKNAILAYLAWKTVTPLIGAVQSAMLGLSGVVTQVGTGFYPLRQNAQNAMNGVNDTFTRAGHAGSPVRKFAGALAALGTSVAGAGALGALAMVAIPAVGLALDELNKDYENAKKRTQLFIDKQNELADALDKVSGKITEQGLDKLIQDSRSFDTGPGSVQGFTKGNALQAADLLKIPPDLYIRAQAGDVQAQQQVRDVITKNNLIPEFNANPEIAKRVRRISEATGGRIDQDAVIGALLNNPGALARYDAAIAEASQGMAGDQRAQFNDVQDLNELRKLLSPTGQASGLVGQRLNQALALYPGALSDQQLQNQAKYGQVRISQQGMDIFGPQGGSNPTATVNAGPDDIAVSVRDLTEDQKRKLDGAGIKYGQNPDKSWTVRLPKDSPLVEPGQQPVAHYSFGGSFAEGGPVPGGRGDGPTGGHMIEAGGRHGREWVLPESVRDAIGDDKLWALTKGRKFEGGGNIDEFGNPIQPGMLPGPSTAPVAPIAPNPMAGSGGLTSIISGVTQGIQGPIGNVLSLGNGLLDKGQQNGGGLLPTLGPMDPASVSARATQVPGLIGLWGSLNSANPDAAVQNWTNNTLKWTANWGSKLLGGLASALWDGGGNGGGLLGFFGLQNSILSSSNPYNQAASSTAQFALGQDGPVGKLLGINGSGSSATGGVTDPAALAQQYGVLLDDATLAQLTNGPGTSGDLSNVKVGAPGAGDGGLQVNTLRGKQIIQKNFPWATNIGGVRKDRLHWHPDGLALDVMIPGAGGLNDPTPAAGKAQGDQLYAWLNAHKKELGIDYIMWQEKDHFNHLHVNFAPSGPPPGMAAGGPTPSRKGPGPTGGFLAEVHPDEFMISARGRASVPDAFLHKLNQGLIDPKDLPGFADGGDPSTALVIPPPRPNFDPGQGIKPQIVRPPSVPVQPRPAPAPAPPPAPVDAAPADAAPAAPPTADASAQPQQPSFGVPQGVAPAPSSIDHNLTALTTGIMSGASTIGNLVSTAISMGAGAGSGGMGGGMGAGLASSLAAGLFQQGGKIVNDAANVVSSFLVGNVPGSYGDPNMPAYGRINMPAQNRPATAPLRGGNTYMISGHNTEDVLREADNNEALQRQGILATRRG</sequence>
<feature type="compositionally biased region" description="Low complexity" evidence="1">
    <location>
        <begin position="1532"/>
        <end position="1557"/>
    </location>
</feature>
<dbReference type="Pfam" id="PF26571">
    <property type="entry name" value="VldE"/>
    <property type="match status" value="1"/>
</dbReference>
<evidence type="ECO:0000259" key="2">
    <source>
        <dbReference type="Pfam" id="PF26571"/>
    </source>
</evidence>
<name>A0AAE5AFV3_MYCFO</name>
<dbReference type="RefSeq" id="WP_047328184.1">
    <property type="nucleotide sequence ID" value="NZ_JAWLVK010000037.1"/>
</dbReference>
<organism evidence="3 4">
    <name type="scientific">Mycolicibacterium fortuitum</name>
    <name type="common">Mycobacterium fortuitum</name>
    <dbReference type="NCBI Taxonomy" id="1766"/>
    <lineage>
        <taxon>Bacteria</taxon>
        <taxon>Bacillati</taxon>
        <taxon>Actinomycetota</taxon>
        <taxon>Actinomycetes</taxon>
        <taxon>Mycobacteriales</taxon>
        <taxon>Mycobacteriaceae</taxon>
        <taxon>Mycolicibacterium</taxon>
    </lineage>
</organism>
<feature type="region of interest" description="Disordered" evidence="1">
    <location>
        <begin position="1475"/>
        <end position="1567"/>
    </location>
</feature>